<dbReference type="SUPFAM" id="SSF56935">
    <property type="entry name" value="Porins"/>
    <property type="match status" value="1"/>
</dbReference>
<accession>A0ABX2Q454</accession>
<keyword evidence="4" id="KW-0812">Transmembrane</keyword>
<protein>
    <recommendedName>
        <fullName evidence="11">Aromatic hydrocarbon degradation protein</fullName>
    </recommendedName>
</protein>
<dbReference type="Gene3D" id="2.40.160.60">
    <property type="entry name" value="Outer membrane protein transport protein (OMPP1/FadL/TodX)"/>
    <property type="match status" value="1"/>
</dbReference>
<feature type="signal peptide" evidence="8">
    <location>
        <begin position="1"/>
        <end position="21"/>
    </location>
</feature>
<evidence type="ECO:0000313" key="9">
    <source>
        <dbReference type="EMBL" id="NVO85748.1"/>
    </source>
</evidence>
<dbReference type="EMBL" id="JABKAV010000040">
    <property type="protein sequence ID" value="NVO85748.1"/>
    <property type="molecule type" value="Genomic_DNA"/>
</dbReference>
<comment type="subcellular location">
    <subcellularLocation>
        <location evidence="1">Cell outer membrane</location>
        <topology evidence="1">Multi-pass membrane protein</topology>
    </subcellularLocation>
</comment>
<dbReference type="Proteomes" id="UP000626554">
    <property type="component" value="Unassembled WGS sequence"/>
</dbReference>
<evidence type="ECO:0000256" key="8">
    <source>
        <dbReference type="SAM" id="SignalP"/>
    </source>
</evidence>
<sequence>MKTLKYGLAVALIGTAGHAFAQYQPDALRFSQSQPVGTARTLGIGGASAAVGGDFGSVSVNPAGLGMFQRSEFSISPGFSLLSSDATAFGNTNNNSRSNLNIASAGLVLARRRPDGDGSAWRAGSFGLGITRTASYNQLFRYSGRPEFNQDIFQRLSQDQGAGLDDLAFDTYLTERDADGTYIPADFFDTGRLNQDETVRTSGSTTQFDLAYGASYLDKFYVGAGIGITSVRYNSENILTADAADPNNPESAFQSLTLRDDIRTTGGGINFRLGVIYRPVDILRIGASVQTPTYMALSETYNSSLQAQFNRPIVVEGQSYQSARSTLDPNIAEYALTTPFKATGGVAVVLGKYGFISGDVEYLDYSSARLRNYNNNQYNFSADNDDIKNLQQSAVNLRVGTEARFDVLRARLGVAYYGDPYRNSGTDQSRTFVTGGLGLRQNNFFVDVAGVYGKGNSRYTPYTILDTDGRPSAEGTPVVKVIDKQFTTTVTAGFLF</sequence>
<keyword evidence="5 8" id="KW-0732">Signal</keyword>
<dbReference type="RefSeq" id="WP_176900442.1">
    <property type="nucleotide sequence ID" value="NZ_JABKAV010000040.1"/>
</dbReference>
<keyword evidence="3" id="KW-1134">Transmembrane beta strand</keyword>
<evidence type="ECO:0000256" key="2">
    <source>
        <dbReference type="ARBA" id="ARBA00008163"/>
    </source>
</evidence>
<feature type="chain" id="PRO_5045972062" description="Aromatic hydrocarbon degradation protein" evidence="8">
    <location>
        <begin position="22"/>
        <end position="496"/>
    </location>
</feature>
<keyword evidence="7" id="KW-0998">Cell outer membrane</keyword>
<evidence type="ECO:0000256" key="6">
    <source>
        <dbReference type="ARBA" id="ARBA00023136"/>
    </source>
</evidence>
<reference evidence="9 10" key="1">
    <citation type="submission" date="2020-05" db="EMBL/GenBank/DDBJ databases">
        <title>Hymenobacter terrestris sp. nov. and Hymenobacter lapidiphilus sp. nov., isolated from regoliths in Antarctica.</title>
        <authorList>
            <person name="Sedlacek I."/>
            <person name="Pantucek R."/>
            <person name="Zeman M."/>
            <person name="Holochova P."/>
            <person name="Kralova S."/>
            <person name="Stankova E."/>
            <person name="Sedo O."/>
            <person name="Micenkova L."/>
            <person name="Svec P."/>
            <person name="Gupta V."/>
            <person name="Sood U."/>
            <person name="Korpole U.S."/>
            <person name="Lal R."/>
        </authorList>
    </citation>
    <scope>NUCLEOTIDE SEQUENCE [LARGE SCALE GENOMIC DNA]</scope>
    <source>
        <strain evidence="9 10">P5252</strain>
    </source>
</reference>
<evidence type="ECO:0000256" key="3">
    <source>
        <dbReference type="ARBA" id="ARBA00022452"/>
    </source>
</evidence>
<dbReference type="PANTHER" id="PTHR35093:SF8">
    <property type="entry name" value="OUTER MEMBRANE PROTEIN NMB0088-RELATED"/>
    <property type="match status" value="1"/>
</dbReference>
<comment type="caution">
    <text evidence="9">The sequence shown here is derived from an EMBL/GenBank/DDBJ whole genome shotgun (WGS) entry which is preliminary data.</text>
</comment>
<comment type="similarity">
    <text evidence="2">Belongs to the OmpP1/FadL family.</text>
</comment>
<evidence type="ECO:0000256" key="7">
    <source>
        <dbReference type="ARBA" id="ARBA00023237"/>
    </source>
</evidence>
<name>A0ABX2Q454_9BACT</name>
<proteinExistence type="inferred from homology"/>
<evidence type="ECO:0000256" key="5">
    <source>
        <dbReference type="ARBA" id="ARBA00022729"/>
    </source>
</evidence>
<dbReference type="InterPro" id="IPR005017">
    <property type="entry name" value="OMPP1/FadL/TodX"/>
</dbReference>
<gene>
    <name evidence="9" type="ORF">HW556_12740</name>
</gene>
<evidence type="ECO:0000256" key="1">
    <source>
        <dbReference type="ARBA" id="ARBA00004571"/>
    </source>
</evidence>
<keyword evidence="10" id="KW-1185">Reference proteome</keyword>
<dbReference type="PANTHER" id="PTHR35093">
    <property type="entry name" value="OUTER MEMBRANE PROTEIN NMB0088-RELATED"/>
    <property type="match status" value="1"/>
</dbReference>
<organism evidence="9 10">
    <name type="scientific">Hymenobacter terrestris</name>
    <dbReference type="NCBI Taxonomy" id="2748310"/>
    <lineage>
        <taxon>Bacteria</taxon>
        <taxon>Pseudomonadati</taxon>
        <taxon>Bacteroidota</taxon>
        <taxon>Cytophagia</taxon>
        <taxon>Cytophagales</taxon>
        <taxon>Hymenobacteraceae</taxon>
        <taxon>Hymenobacter</taxon>
    </lineage>
</organism>
<evidence type="ECO:0000256" key="4">
    <source>
        <dbReference type="ARBA" id="ARBA00022692"/>
    </source>
</evidence>
<evidence type="ECO:0008006" key="11">
    <source>
        <dbReference type="Google" id="ProtNLM"/>
    </source>
</evidence>
<keyword evidence="6" id="KW-0472">Membrane</keyword>
<evidence type="ECO:0000313" key="10">
    <source>
        <dbReference type="Proteomes" id="UP000626554"/>
    </source>
</evidence>